<dbReference type="InterPro" id="IPR008928">
    <property type="entry name" value="6-hairpin_glycosidase_sf"/>
</dbReference>
<dbReference type="PANTHER" id="PTHR47791">
    <property type="entry name" value="MEIOTICALLY UP-REGULATED GENE 191 PROTEIN"/>
    <property type="match status" value="1"/>
</dbReference>
<accession>A0A5C3Q833</accession>
<dbReference type="SUPFAM" id="SSF48208">
    <property type="entry name" value="Six-hairpin glycosidases"/>
    <property type="match status" value="1"/>
</dbReference>
<evidence type="ECO:0000313" key="3">
    <source>
        <dbReference type="Proteomes" id="UP000305067"/>
    </source>
</evidence>
<feature type="chain" id="PRO_5022740328" evidence="1">
    <location>
        <begin position="21"/>
        <end position="405"/>
    </location>
</feature>
<evidence type="ECO:0000256" key="1">
    <source>
        <dbReference type="SAM" id="SignalP"/>
    </source>
</evidence>
<sequence length="405" mass="45147">MLSSWTTLASLVLLATQAAATPLVSRQAVNLNVPTTWRSPTTTRTRANRIAISKNAVNRMIQYKNGHSNQNVGNMNYWPSANVWTEVVMHDFQAGTRDFIGTTLDAVGDTFGQYPNFRHNDWNDDTLWWQFAAIYQFRAYGDNMALTWARASWDFVTRYQITGTSGNGKNFSWPSQCRSKSNMGGVFWKLTASDTYVNAITTALYMASSAHLHDLTGEGKYLTAATNARNYIRNHLINGAGLVQDGMNIQSCAITDWVFTYNQGKYIEALAVLYGKTGRTEYLDEAVNIAALSMKQSSFQGTDGVITEGQRTPYSENDDARNFKGIYLRGLAVLYRRAPANHQIRNLIRAYINVQANALIDLASDNASNPIHYAVPWKGPRNSGNHPWGQLAALDALSVFVHVNN</sequence>
<feature type="signal peptide" evidence="1">
    <location>
        <begin position="1"/>
        <end position="20"/>
    </location>
</feature>
<organism evidence="2 3">
    <name type="scientific">Pterulicium gracile</name>
    <dbReference type="NCBI Taxonomy" id="1884261"/>
    <lineage>
        <taxon>Eukaryota</taxon>
        <taxon>Fungi</taxon>
        <taxon>Dikarya</taxon>
        <taxon>Basidiomycota</taxon>
        <taxon>Agaricomycotina</taxon>
        <taxon>Agaricomycetes</taxon>
        <taxon>Agaricomycetidae</taxon>
        <taxon>Agaricales</taxon>
        <taxon>Pleurotineae</taxon>
        <taxon>Pterulaceae</taxon>
        <taxon>Pterulicium</taxon>
    </lineage>
</organism>
<gene>
    <name evidence="2" type="ORF">BDV98DRAFT_596747</name>
</gene>
<dbReference type="Pfam" id="PF03663">
    <property type="entry name" value="Glyco_hydro_76"/>
    <property type="match status" value="1"/>
</dbReference>
<keyword evidence="2" id="KW-0378">Hydrolase</keyword>
<dbReference type="GO" id="GO:0005975">
    <property type="term" value="P:carbohydrate metabolic process"/>
    <property type="evidence" value="ECO:0007669"/>
    <property type="project" value="InterPro"/>
</dbReference>
<proteinExistence type="predicted"/>
<dbReference type="GO" id="GO:0016787">
    <property type="term" value="F:hydrolase activity"/>
    <property type="evidence" value="ECO:0007669"/>
    <property type="project" value="UniProtKB-KW"/>
</dbReference>
<dbReference type="PANTHER" id="PTHR47791:SF3">
    <property type="entry name" value="MEIOTICALLY UP-REGULATED GENE 191 PROTEIN"/>
    <property type="match status" value="1"/>
</dbReference>
<keyword evidence="3" id="KW-1185">Reference proteome</keyword>
<evidence type="ECO:0000313" key="2">
    <source>
        <dbReference type="EMBL" id="TFK97327.1"/>
    </source>
</evidence>
<dbReference type="OrthoDB" id="9984024at2759"/>
<dbReference type="STRING" id="1884261.A0A5C3Q833"/>
<dbReference type="InterPro" id="IPR053169">
    <property type="entry name" value="MUG_Protein"/>
</dbReference>
<dbReference type="Gene3D" id="1.50.10.20">
    <property type="match status" value="1"/>
</dbReference>
<keyword evidence="1" id="KW-0732">Signal</keyword>
<protein>
    <submittedName>
        <fullName evidence="2">Glycosyl hydrolase family 76-domain-containing protein</fullName>
    </submittedName>
</protein>
<name>A0A5C3Q833_9AGAR</name>
<dbReference type="Proteomes" id="UP000305067">
    <property type="component" value="Unassembled WGS sequence"/>
</dbReference>
<dbReference type="InterPro" id="IPR005198">
    <property type="entry name" value="Glyco_hydro_76"/>
</dbReference>
<reference evidence="2 3" key="1">
    <citation type="journal article" date="2019" name="Nat. Ecol. Evol.">
        <title>Megaphylogeny resolves global patterns of mushroom evolution.</title>
        <authorList>
            <person name="Varga T."/>
            <person name="Krizsan K."/>
            <person name="Foldi C."/>
            <person name="Dima B."/>
            <person name="Sanchez-Garcia M."/>
            <person name="Sanchez-Ramirez S."/>
            <person name="Szollosi G.J."/>
            <person name="Szarkandi J.G."/>
            <person name="Papp V."/>
            <person name="Albert L."/>
            <person name="Andreopoulos W."/>
            <person name="Angelini C."/>
            <person name="Antonin V."/>
            <person name="Barry K.W."/>
            <person name="Bougher N.L."/>
            <person name="Buchanan P."/>
            <person name="Buyck B."/>
            <person name="Bense V."/>
            <person name="Catcheside P."/>
            <person name="Chovatia M."/>
            <person name="Cooper J."/>
            <person name="Damon W."/>
            <person name="Desjardin D."/>
            <person name="Finy P."/>
            <person name="Geml J."/>
            <person name="Haridas S."/>
            <person name="Hughes K."/>
            <person name="Justo A."/>
            <person name="Karasinski D."/>
            <person name="Kautmanova I."/>
            <person name="Kiss B."/>
            <person name="Kocsube S."/>
            <person name="Kotiranta H."/>
            <person name="LaButti K.M."/>
            <person name="Lechner B.E."/>
            <person name="Liimatainen K."/>
            <person name="Lipzen A."/>
            <person name="Lukacs Z."/>
            <person name="Mihaltcheva S."/>
            <person name="Morgado L.N."/>
            <person name="Niskanen T."/>
            <person name="Noordeloos M.E."/>
            <person name="Ohm R.A."/>
            <person name="Ortiz-Santana B."/>
            <person name="Ovrebo C."/>
            <person name="Racz N."/>
            <person name="Riley R."/>
            <person name="Savchenko A."/>
            <person name="Shiryaev A."/>
            <person name="Soop K."/>
            <person name="Spirin V."/>
            <person name="Szebenyi C."/>
            <person name="Tomsovsky M."/>
            <person name="Tulloss R.E."/>
            <person name="Uehling J."/>
            <person name="Grigoriev I.V."/>
            <person name="Vagvolgyi C."/>
            <person name="Papp T."/>
            <person name="Martin F.M."/>
            <person name="Miettinen O."/>
            <person name="Hibbett D.S."/>
            <person name="Nagy L.G."/>
        </authorList>
    </citation>
    <scope>NUCLEOTIDE SEQUENCE [LARGE SCALE GENOMIC DNA]</scope>
    <source>
        <strain evidence="2 3">CBS 309.79</strain>
    </source>
</reference>
<dbReference type="EMBL" id="ML178848">
    <property type="protein sequence ID" value="TFK97327.1"/>
    <property type="molecule type" value="Genomic_DNA"/>
</dbReference>
<dbReference type="AlphaFoldDB" id="A0A5C3Q833"/>